<evidence type="ECO:0000313" key="2">
    <source>
        <dbReference type="EMBL" id="MFJ3047869.1"/>
    </source>
</evidence>
<evidence type="ECO:0000256" key="1">
    <source>
        <dbReference type="SAM" id="Phobius"/>
    </source>
</evidence>
<protein>
    <submittedName>
        <fullName evidence="2">Uncharacterized protein</fullName>
    </submittedName>
</protein>
<accession>A0ABW8F3I2</accession>
<comment type="caution">
    <text evidence="2">The sequence shown here is derived from an EMBL/GenBank/DDBJ whole genome shotgun (WGS) entry which is preliminary data.</text>
</comment>
<gene>
    <name evidence="2" type="ORF">ACIPEN_18735</name>
</gene>
<organism evidence="2 3">
    <name type="scientific">Herbaspirillum chlorophenolicum</name>
    <dbReference type="NCBI Taxonomy" id="211589"/>
    <lineage>
        <taxon>Bacteria</taxon>
        <taxon>Pseudomonadati</taxon>
        <taxon>Pseudomonadota</taxon>
        <taxon>Betaproteobacteria</taxon>
        <taxon>Burkholderiales</taxon>
        <taxon>Oxalobacteraceae</taxon>
        <taxon>Herbaspirillum</taxon>
    </lineage>
</organism>
<name>A0ABW8F3I2_9BURK</name>
<feature type="transmembrane region" description="Helical" evidence="1">
    <location>
        <begin position="68"/>
        <end position="88"/>
    </location>
</feature>
<dbReference type="RefSeq" id="WP_402702611.1">
    <property type="nucleotide sequence ID" value="NZ_JBIUZV010000012.1"/>
</dbReference>
<evidence type="ECO:0000313" key="3">
    <source>
        <dbReference type="Proteomes" id="UP001617427"/>
    </source>
</evidence>
<feature type="transmembrane region" description="Helical" evidence="1">
    <location>
        <begin position="42"/>
        <end position="62"/>
    </location>
</feature>
<reference evidence="2 3" key="1">
    <citation type="submission" date="2024-10" db="EMBL/GenBank/DDBJ databases">
        <title>The Natural Products Discovery Center: Release of the First 8490 Sequenced Strains for Exploring Actinobacteria Biosynthetic Diversity.</title>
        <authorList>
            <person name="Kalkreuter E."/>
            <person name="Kautsar S.A."/>
            <person name="Yang D."/>
            <person name="Bader C.D."/>
            <person name="Teijaro C.N."/>
            <person name="Fluegel L."/>
            <person name="Davis C.M."/>
            <person name="Simpson J.R."/>
            <person name="Lauterbach L."/>
            <person name="Steele A.D."/>
            <person name="Gui C."/>
            <person name="Meng S."/>
            <person name="Li G."/>
            <person name="Viehrig K."/>
            <person name="Ye F."/>
            <person name="Su P."/>
            <person name="Kiefer A.F."/>
            <person name="Nichols A."/>
            <person name="Cepeda A.J."/>
            <person name="Yan W."/>
            <person name="Fan B."/>
            <person name="Jiang Y."/>
            <person name="Adhikari A."/>
            <person name="Zheng C.-J."/>
            <person name="Schuster L."/>
            <person name="Cowan T.M."/>
            <person name="Smanski M.J."/>
            <person name="Chevrette M.G."/>
            <person name="De Carvalho L.P.S."/>
            <person name="Shen B."/>
        </authorList>
    </citation>
    <scope>NUCLEOTIDE SEQUENCE [LARGE SCALE GENOMIC DNA]</scope>
    <source>
        <strain evidence="2 3">NPDC087045</strain>
    </source>
</reference>
<keyword evidence="1" id="KW-0812">Transmembrane</keyword>
<feature type="transmembrane region" description="Helical" evidence="1">
    <location>
        <begin position="177"/>
        <end position="199"/>
    </location>
</feature>
<feature type="transmembrane region" description="Helical" evidence="1">
    <location>
        <begin position="154"/>
        <end position="171"/>
    </location>
</feature>
<dbReference type="EMBL" id="JBIUZV010000012">
    <property type="protein sequence ID" value="MFJ3047869.1"/>
    <property type="molecule type" value="Genomic_DNA"/>
</dbReference>
<keyword evidence="1" id="KW-0472">Membrane</keyword>
<dbReference type="Proteomes" id="UP001617427">
    <property type="component" value="Unassembled WGS sequence"/>
</dbReference>
<keyword evidence="3" id="KW-1185">Reference proteome</keyword>
<sequence length="220" mass="25734">MIPHHYEKGSEMELFLDYFDAYKKSTRWEIVRATYTNSMLPICGFLWFITVAFVATWVYALFNQHQSWMLYVAALLAFLQGFSFQAALKNAFTIEYLRHDRELKFFQTNYQYLRYLHFANRVDTNINPLKIDQTISHIEGLLETTPISRLSSSLAIIIPLTVGCSILGSSVTKWEPWVTNVVLIGIAIFLFLFIFTASLSTNLENQLREFKLFLLWKKEN</sequence>
<keyword evidence="1" id="KW-1133">Transmembrane helix</keyword>
<proteinExistence type="predicted"/>